<dbReference type="AlphaFoldDB" id="A0A811QRB4"/>
<organism evidence="2 3">
    <name type="scientific">Miscanthus lutarioriparius</name>
    <dbReference type="NCBI Taxonomy" id="422564"/>
    <lineage>
        <taxon>Eukaryota</taxon>
        <taxon>Viridiplantae</taxon>
        <taxon>Streptophyta</taxon>
        <taxon>Embryophyta</taxon>
        <taxon>Tracheophyta</taxon>
        <taxon>Spermatophyta</taxon>
        <taxon>Magnoliopsida</taxon>
        <taxon>Liliopsida</taxon>
        <taxon>Poales</taxon>
        <taxon>Poaceae</taxon>
        <taxon>PACMAD clade</taxon>
        <taxon>Panicoideae</taxon>
        <taxon>Andropogonodae</taxon>
        <taxon>Andropogoneae</taxon>
        <taxon>Saccharinae</taxon>
        <taxon>Miscanthus</taxon>
    </lineage>
</organism>
<protein>
    <recommendedName>
        <fullName evidence="4">SRR1-like domain-containing protein</fullName>
    </recommendedName>
</protein>
<gene>
    <name evidence="2" type="ORF">NCGR_LOCUS43773</name>
</gene>
<name>A0A811QRB4_9POAL</name>
<feature type="chain" id="PRO_5032305852" description="SRR1-like domain-containing protein" evidence="1">
    <location>
        <begin position="28"/>
        <end position="159"/>
    </location>
</feature>
<sequence>MGFHFLARISALFHAVILVSLWERAGGIGSSLSALAMEEFVMGDHVRLMASTRHALELTVSSRLFAKLYGLFDSDAEFRDALARVRGGPDAERLRIVAYGLGGAQYSWAPRFHLAVLLLLRVAFPDAIGDVEVVCSTVAPVERQAMEELGCVVTASVQQ</sequence>
<keyword evidence="3" id="KW-1185">Reference proteome</keyword>
<dbReference type="EMBL" id="CAJGYO010000011">
    <property type="protein sequence ID" value="CAD6260339.1"/>
    <property type="molecule type" value="Genomic_DNA"/>
</dbReference>
<dbReference type="Proteomes" id="UP000604825">
    <property type="component" value="Unassembled WGS sequence"/>
</dbReference>
<comment type="caution">
    <text evidence="2">The sequence shown here is derived from an EMBL/GenBank/DDBJ whole genome shotgun (WGS) entry which is preliminary data.</text>
</comment>
<feature type="signal peptide" evidence="1">
    <location>
        <begin position="1"/>
        <end position="27"/>
    </location>
</feature>
<evidence type="ECO:0000313" key="3">
    <source>
        <dbReference type="Proteomes" id="UP000604825"/>
    </source>
</evidence>
<keyword evidence="1" id="KW-0732">Signal</keyword>
<evidence type="ECO:0000256" key="1">
    <source>
        <dbReference type="SAM" id="SignalP"/>
    </source>
</evidence>
<evidence type="ECO:0000313" key="2">
    <source>
        <dbReference type="EMBL" id="CAD6260339.1"/>
    </source>
</evidence>
<accession>A0A811QRB4</accession>
<evidence type="ECO:0008006" key="4">
    <source>
        <dbReference type="Google" id="ProtNLM"/>
    </source>
</evidence>
<proteinExistence type="predicted"/>
<reference evidence="2" key="1">
    <citation type="submission" date="2020-10" db="EMBL/GenBank/DDBJ databases">
        <authorList>
            <person name="Han B."/>
            <person name="Lu T."/>
            <person name="Zhao Q."/>
            <person name="Huang X."/>
            <person name="Zhao Y."/>
        </authorList>
    </citation>
    <scope>NUCLEOTIDE SEQUENCE</scope>
</reference>